<evidence type="ECO:0000313" key="1">
    <source>
        <dbReference type="EMBL" id="OEY90368.1"/>
    </source>
</evidence>
<gene>
    <name evidence="1" type="ORF">BIY41_13835</name>
</gene>
<evidence type="ECO:0000313" key="2">
    <source>
        <dbReference type="Proteomes" id="UP000175852"/>
    </source>
</evidence>
<organism evidence="1 2">
    <name type="scientific">Xanthomonas campestris pv. glycines</name>
    <dbReference type="NCBI Taxonomy" id="473421"/>
    <lineage>
        <taxon>Bacteria</taxon>
        <taxon>Pseudomonadati</taxon>
        <taxon>Pseudomonadota</taxon>
        <taxon>Gammaproteobacteria</taxon>
        <taxon>Lysobacterales</taxon>
        <taxon>Lysobacteraceae</taxon>
        <taxon>Xanthomonas</taxon>
    </lineage>
</organism>
<accession>A0AAX0I0I0</accession>
<proteinExistence type="predicted"/>
<sequence>MRGLSVQRDTACDGRQYEARTHRLVGSWSMARNGKRLQQDQHRPRVPQILRQRAAWLIVLTA</sequence>
<name>A0AAX0I0I0_XANCG</name>
<dbReference type="EMBL" id="MKCQ01000005">
    <property type="protein sequence ID" value="OEY90368.1"/>
    <property type="molecule type" value="Genomic_DNA"/>
</dbReference>
<reference evidence="1 2" key="1">
    <citation type="submission" date="2016-09" db="EMBL/GenBank/DDBJ databases">
        <authorList>
            <person name="Wen S.-F."/>
            <person name="Lo A.-C."/>
            <person name="Lin C.-J."/>
            <person name="Tseng T.-T."/>
        </authorList>
    </citation>
    <scope>NUCLEOTIDE SEQUENCE [LARGE SCALE GENOMIC DNA]</scope>
    <source>
        <strain evidence="1 2">12609</strain>
    </source>
</reference>
<dbReference type="Proteomes" id="UP000175852">
    <property type="component" value="Unassembled WGS sequence"/>
</dbReference>
<protein>
    <submittedName>
        <fullName evidence="1">Uncharacterized protein</fullName>
    </submittedName>
</protein>
<comment type="caution">
    <text evidence="1">The sequence shown here is derived from an EMBL/GenBank/DDBJ whole genome shotgun (WGS) entry which is preliminary data.</text>
</comment>
<dbReference type="AlphaFoldDB" id="A0AAX0I0I0"/>